<keyword evidence="4" id="KW-1185">Reference proteome</keyword>
<evidence type="ECO:0000313" key="3">
    <source>
        <dbReference type="EMBL" id="MFC7235511.1"/>
    </source>
</evidence>
<dbReference type="GeneID" id="79267206"/>
<evidence type="ECO:0000256" key="1">
    <source>
        <dbReference type="SAM" id="Phobius"/>
    </source>
</evidence>
<keyword evidence="1" id="KW-0812">Transmembrane</keyword>
<dbReference type="InterPro" id="IPR012859">
    <property type="entry name" value="Pilin_N_archaeal"/>
</dbReference>
<organism evidence="3 4">
    <name type="scientific">Halosegnis marinus</name>
    <dbReference type="NCBI Taxonomy" id="3034023"/>
    <lineage>
        <taxon>Archaea</taxon>
        <taxon>Methanobacteriati</taxon>
        <taxon>Methanobacteriota</taxon>
        <taxon>Stenosarchaea group</taxon>
        <taxon>Halobacteria</taxon>
        <taxon>Halobacteriales</taxon>
        <taxon>Natronomonadaceae</taxon>
        <taxon>Halosegnis</taxon>
    </lineage>
</organism>
<keyword evidence="1" id="KW-0472">Membrane</keyword>
<feature type="transmembrane region" description="Helical" evidence="1">
    <location>
        <begin position="12"/>
        <end position="41"/>
    </location>
</feature>
<dbReference type="RefSeq" id="WP_276233644.1">
    <property type="nucleotide sequence ID" value="NZ_CP119802.1"/>
</dbReference>
<name>A0ABD5ZQD4_9EURY</name>
<keyword evidence="1" id="KW-1133">Transmembrane helix</keyword>
<feature type="domain" description="Archaeal Type IV pilin N-terminal" evidence="2">
    <location>
        <begin position="11"/>
        <end position="79"/>
    </location>
</feature>
<accession>A0ABD5ZQD4</accession>
<dbReference type="InterPro" id="IPR013373">
    <property type="entry name" value="Flagellin/pilin_N_arc"/>
</dbReference>
<comment type="caution">
    <text evidence="3">The sequence shown here is derived from an EMBL/GenBank/DDBJ whole genome shotgun (WGS) entry which is preliminary data.</text>
</comment>
<dbReference type="EMBL" id="JBHTAP010000001">
    <property type="protein sequence ID" value="MFC7235511.1"/>
    <property type="molecule type" value="Genomic_DNA"/>
</dbReference>
<proteinExistence type="predicted"/>
<sequence length="409" mass="41238">MNGGTEGSGTRAVSPVIGVVLLVAIVLALGAVTTTLALGLADTGDPAPQVRFSFAVADDGTVTVTHEGGATIDADALRLHGEDPDGAVSFGAWPASGTFSTGDSVVVPNATGDETLRVVWRGGDRSFTLKTWTGPGEPAGAALAVPEDPGHAYYDRNFDGDYDAGTDRELTRGELEAGVSDSGRLVVPSSLGTVSLDTGADFEADGIYLAADVVYPTSSSPSPVVLDARSGDLFVDGGELDFRKQSMDITLRAGGTVDLAGERLTSNSPVTIDGGTVDLTDADVDVSADQPLTVTSAGAVEASGASLVAENEIAVTADGDLTLTNAVVHADKDGEPVRLESTGGDIDLTDATLRSTRKDSLTTFASGNDLSATVNGGVIVVDGAAFLDQDNTLQATGTTSGTPASGSVS</sequence>
<dbReference type="Gene3D" id="2.160.20.20">
    <property type="match status" value="1"/>
</dbReference>
<evidence type="ECO:0000259" key="2">
    <source>
        <dbReference type="Pfam" id="PF07790"/>
    </source>
</evidence>
<reference evidence="3 4" key="1">
    <citation type="journal article" date="2019" name="Int. J. Syst. Evol. Microbiol.">
        <title>The Global Catalogue of Microorganisms (GCM) 10K type strain sequencing project: providing services to taxonomists for standard genome sequencing and annotation.</title>
        <authorList>
            <consortium name="The Broad Institute Genomics Platform"/>
            <consortium name="The Broad Institute Genome Sequencing Center for Infectious Disease"/>
            <person name="Wu L."/>
            <person name="Ma J."/>
        </authorList>
    </citation>
    <scope>NUCLEOTIDE SEQUENCE [LARGE SCALE GENOMIC DNA]</scope>
    <source>
        <strain evidence="3 4">DT85</strain>
    </source>
</reference>
<dbReference type="Pfam" id="PF07790">
    <property type="entry name" value="Pilin_N"/>
    <property type="match status" value="1"/>
</dbReference>
<dbReference type="NCBIfam" id="TIGR02537">
    <property type="entry name" value="arch_flag_Nterm"/>
    <property type="match status" value="1"/>
</dbReference>
<dbReference type="Proteomes" id="UP001596398">
    <property type="component" value="Unassembled WGS sequence"/>
</dbReference>
<evidence type="ECO:0000313" key="4">
    <source>
        <dbReference type="Proteomes" id="UP001596398"/>
    </source>
</evidence>
<dbReference type="AlphaFoldDB" id="A0ABD5ZQD4"/>
<dbReference type="InterPro" id="IPR012332">
    <property type="entry name" value="Autotransporter_pectin_lyase_C"/>
</dbReference>
<gene>
    <name evidence="3" type="ORF">ACFQJ4_09320</name>
</gene>
<protein>
    <submittedName>
        <fullName evidence="3">Type IV pilin N-terminal domain-containing protein</fullName>
    </submittedName>
</protein>